<feature type="compositionally biased region" description="Pro residues" evidence="5">
    <location>
        <begin position="659"/>
        <end position="672"/>
    </location>
</feature>
<evidence type="ECO:0000256" key="1">
    <source>
        <dbReference type="ARBA" id="ARBA00007381"/>
    </source>
</evidence>
<organism evidence="6">
    <name type="scientific">Schlesneria paludicola</name>
    <dbReference type="NCBI Taxonomy" id="360056"/>
    <lineage>
        <taxon>Bacteria</taxon>
        <taxon>Pseudomonadati</taxon>
        <taxon>Planctomycetota</taxon>
        <taxon>Planctomycetia</taxon>
        <taxon>Planctomycetales</taxon>
        <taxon>Planctomycetaceae</taxon>
        <taxon>Schlesneria</taxon>
    </lineage>
</organism>
<gene>
    <name evidence="6" type="ORF">ENQ76_01550</name>
</gene>
<dbReference type="InterPro" id="IPR029047">
    <property type="entry name" value="HSP70_peptide-bd_sf"/>
</dbReference>
<dbReference type="InterPro" id="IPR013126">
    <property type="entry name" value="Hsp_70_fam"/>
</dbReference>
<name>A0A7C2JXY1_9PLAN</name>
<dbReference type="PROSITE" id="PS00297">
    <property type="entry name" value="HSP70_1"/>
    <property type="match status" value="1"/>
</dbReference>
<evidence type="ECO:0000256" key="4">
    <source>
        <dbReference type="RuleBase" id="RU003322"/>
    </source>
</evidence>
<accession>A0A7C2JXY1</accession>
<feature type="compositionally biased region" description="Low complexity" evidence="5">
    <location>
        <begin position="546"/>
        <end position="557"/>
    </location>
</feature>
<dbReference type="PROSITE" id="PS00329">
    <property type="entry name" value="HSP70_2"/>
    <property type="match status" value="1"/>
</dbReference>
<sequence length="693" mass="74782">MLPTHAVGIDLGTTYSCIAYLNEHGEPVTIANRDGELSTPSVVMFDGDHVIVGTEALRNSIRAPEKVVQHAKRFMGDPKHRWVIGGRSFTPIDISTHILRQLLSDAKERIGAIDRAVITVPAQFSDLQRQATAEAGRRAGLKHVDIINEPVAAALCFVLGTEGIWFTELAASQTIMVVDLGGGTFDLSLVKYEKNSVRVIASGGDLHLGGIDWNNALERAIGKQFQREFAIDPLSDRESRQALSIEVEQAKRSLSVRPRAALTCQHQGRRKTYQVEVEQFEKITRPLVDRLQELTKGLLADNKMGWARVDVVLTTGGASRMPMVRQMLKTLSGRTLNTSLSPDQSIAHGATYYAGMLLSNSAFAKSILNETAAARLRQFKQQSVNARALGILVRDVEKDERVPHYLLAPNTQLPAEVKTTVGTVKANQPRAHLRVVESGTAADTQYVELGTCLVDPLPPDLPEGAEIEVTIRYDEQARVHVSAKVLKTGQMAHTEIVRPENLLVSALSEGAEEEDIAVKPGAPSVKPILSPVPMTSPPPVTEFAAAPPVAKPPASSAIVGKRSAPEEERKKSALEDADLPIPLCNDCGEPLNARGRCERCDGGITRKPAAKAPANAVATKRPVAKPRSREDDELLDLDAPLVPRAAPPSGAIKAAAVSKPPPLPAKPAAPKAPPKRAASNDSGEDDFYRMADE</sequence>
<comment type="similarity">
    <text evidence="1 4">Belongs to the heat shock protein 70 family.</text>
</comment>
<evidence type="ECO:0000256" key="5">
    <source>
        <dbReference type="SAM" id="MobiDB-lite"/>
    </source>
</evidence>
<dbReference type="InterPro" id="IPR018181">
    <property type="entry name" value="Heat_shock_70_CS"/>
</dbReference>
<dbReference type="PANTHER" id="PTHR19375">
    <property type="entry name" value="HEAT SHOCK PROTEIN 70KDA"/>
    <property type="match status" value="1"/>
</dbReference>
<dbReference type="SUPFAM" id="SSF53067">
    <property type="entry name" value="Actin-like ATPase domain"/>
    <property type="match status" value="2"/>
</dbReference>
<dbReference type="Gene3D" id="2.60.34.10">
    <property type="entry name" value="Substrate Binding Domain Of DNAk, Chain A, domain 1"/>
    <property type="match status" value="1"/>
</dbReference>
<evidence type="ECO:0000256" key="3">
    <source>
        <dbReference type="ARBA" id="ARBA00022840"/>
    </source>
</evidence>
<keyword evidence="3 4" id="KW-0067">ATP-binding</keyword>
<dbReference type="AlphaFoldDB" id="A0A7C2JXY1"/>
<dbReference type="FunFam" id="3.30.420.40:FF:000545">
    <property type="entry name" value="Endoplasmic reticulum chaperone BiP"/>
    <property type="match status" value="1"/>
</dbReference>
<dbReference type="SUPFAM" id="SSF100920">
    <property type="entry name" value="Heat shock protein 70kD (HSP70), peptide-binding domain"/>
    <property type="match status" value="1"/>
</dbReference>
<keyword evidence="2 4" id="KW-0547">Nucleotide-binding</keyword>
<comment type="caution">
    <text evidence="6">The sequence shown here is derived from an EMBL/GenBank/DDBJ whole genome shotgun (WGS) entry which is preliminary data.</text>
</comment>
<dbReference type="Gene3D" id="3.90.640.10">
    <property type="entry name" value="Actin, Chain A, domain 4"/>
    <property type="match status" value="1"/>
</dbReference>
<dbReference type="EMBL" id="DSOK01000050">
    <property type="protein sequence ID" value="HEN14139.1"/>
    <property type="molecule type" value="Genomic_DNA"/>
</dbReference>
<dbReference type="Pfam" id="PF00012">
    <property type="entry name" value="HSP70"/>
    <property type="match status" value="2"/>
</dbReference>
<feature type="region of interest" description="Disordered" evidence="5">
    <location>
        <begin position="605"/>
        <end position="693"/>
    </location>
</feature>
<proteinExistence type="inferred from homology"/>
<reference evidence="6" key="1">
    <citation type="journal article" date="2020" name="mSystems">
        <title>Genome- and Community-Level Interaction Insights into Carbon Utilization and Element Cycling Functions of Hydrothermarchaeota in Hydrothermal Sediment.</title>
        <authorList>
            <person name="Zhou Z."/>
            <person name="Liu Y."/>
            <person name="Xu W."/>
            <person name="Pan J."/>
            <person name="Luo Z.H."/>
            <person name="Li M."/>
        </authorList>
    </citation>
    <scope>NUCLEOTIDE SEQUENCE [LARGE SCALE GENOMIC DNA]</scope>
    <source>
        <strain evidence="6">SpSt-339</strain>
    </source>
</reference>
<dbReference type="InterPro" id="IPR043129">
    <property type="entry name" value="ATPase_NBD"/>
</dbReference>
<feature type="region of interest" description="Disordered" evidence="5">
    <location>
        <begin position="546"/>
        <end position="574"/>
    </location>
</feature>
<evidence type="ECO:0000256" key="2">
    <source>
        <dbReference type="ARBA" id="ARBA00022741"/>
    </source>
</evidence>
<feature type="compositionally biased region" description="Low complexity" evidence="5">
    <location>
        <begin position="647"/>
        <end position="658"/>
    </location>
</feature>
<dbReference type="GO" id="GO:0140662">
    <property type="term" value="F:ATP-dependent protein folding chaperone"/>
    <property type="evidence" value="ECO:0007669"/>
    <property type="project" value="InterPro"/>
</dbReference>
<dbReference type="GO" id="GO:0005524">
    <property type="term" value="F:ATP binding"/>
    <property type="evidence" value="ECO:0007669"/>
    <property type="project" value="UniProtKB-KW"/>
</dbReference>
<dbReference type="Gene3D" id="3.30.420.40">
    <property type="match status" value="2"/>
</dbReference>
<dbReference type="PRINTS" id="PR00301">
    <property type="entry name" value="HEATSHOCK70"/>
</dbReference>
<feature type="compositionally biased region" description="Basic and acidic residues" evidence="5">
    <location>
        <begin position="563"/>
        <end position="574"/>
    </location>
</feature>
<evidence type="ECO:0000313" key="6">
    <source>
        <dbReference type="EMBL" id="HEN14139.1"/>
    </source>
</evidence>
<protein>
    <submittedName>
        <fullName evidence="6">Hsp70 family protein</fullName>
    </submittedName>
</protein>
<dbReference type="CDD" id="cd24029">
    <property type="entry name" value="ASKHA_NBD_HSP70_DnaK_HscA_HscC"/>
    <property type="match status" value="1"/>
</dbReference>